<dbReference type="Proteomes" id="UP000649604">
    <property type="component" value="Unassembled WGS sequence"/>
</dbReference>
<dbReference type="GO" id="GO:0000287">
    <property type="term" value="F:magnesium ion binding"/>
    <property type="evidence" value="ECO:0007669"/>
    <property type="project" value="TreeGrafter"/>
</dbReference>
<dbReference type="InterPro" id="IPR046945">
    <property type="entry name" value="RHMD-like"/>
</dbReference>
<dbReference type="InterPro" id="IPR029065">
    <property type="entry name" value="Enolase_C-like"/>
</dbReference>
<dbReference type="GO" id="GO:0016836">
    <property type="term" value="F:hydro-lyase activity"/>
    <property type="evidence" value="ECO:0007669"/>
    <property type="project" value="TreeGrafter"/>
</dbReference>
<dbReference type="PANTHER" id="PTHR13794">
    <property type="entry name" value="ENOLASE SUPERFAMILY, MANDELATE RACEMASE"/>
    <property type="match status" value="1"/>
</dbReference>
<name>A0A9D5Q806_9BACT</name>
<protein>
    <submittedName>
        <fullName evidence="5">Mandelate racemase/muconate lactonizing enzyme family protein</fullName>
    </submittedName>
</protein>
<dbReference type="InterPro" id="IPR018110">
    <property type="entry name" value="Mandel_Rmase/mucon_lact_enz_CS"/>
</dbReference>
<accession>A0A9D5Q806</accession>
<keyword evidence="2" id="KW-0479">Metal-binding</keyword>
<dbReference type="CDD" id="cd03316">
    <property type="entry name" value="MR_like"/>
    <property type="match status" value="1"/>
</dbReference>
<dbReference type="SMART" id="SM00922">
    <property type="entry name" value="MR_MLE"/>
    <property type="match status" value="1"/>
</dbReference>
<dbReference type="PROSITE" id="PS00908">
    <property type="entry name" value="MR_MLE_1"/>
    <property type="match status" value="1"/>
</dbReference>
<dbReference type="PROSITE" id="PS00909">
    <property type="entry name" value="MR_MLE_2"/>
    <property type="match status" value="1"/>
</dbReference>
<comment type="caution">
    <text evidence="5">The sequence shown here is derived from an EMBL/GenBank/DDBJ whole genome shotgun (WGS) entry which is preliminary data.</text>
</comment>
<dbReference type="InterPro" id="IPR029017">
    <property type="entry name" value="Enolase-like_N"/>
</dbReference>
<dbReference type="SFLD" id="SFLDS00001">
    <property type="entry name" value="Enolase"/>
    <property type="match status" value="1"/>
</dbReference>
<dbReference type="Pfam" id="PF13378">
    <property type="entry name" value="MR_MLE_C"/>
    <property type="match status" value="1"/>
</dbReference>
<dbReference type="Gene3D" id="3.20.20.120">
    <property type="entry name" value="Enolase-like C-terminal domain"/>
    <property type="match status" value="1"/>
</dbReference>
<dbReference type="AlphaFoldDB" id="A0A9D5Q806"/>
<dbReference type="EMBL" id="WJJP01000732">
    <property type="protein sequence ID" value="MBD3327434.1"/>
    <property type="molecule type" value="Genomic_DNA"/>
</dbReference>
<dbReference type="InterPro" id="IPR013341">
    <property type="entry name" value="Mandelate_racemase_N_dom"/>
</dbReference>
<dbReference type="PANTHER" id="PTHR13794:SF58">
    <property type="entry name" value="MITOCHONDRIAL ENOLASE SUPERFAMILY MEMBER 1"/>
    <property type="match status" value="1"/>
</dbReference>
<proteinExistence type="predicted"/>
<dbReference type="SFLD" id="SFLDG00179">
    <property type="entry name" value="mandelate_racemase"/>
    <property type="match status" value="1"/>
</dbReference>
<evidence type="ECO:0000313" key="6">
    <source>
        <dbReference type="Proteomes" id="UP000649604"/>
    </source>
</evidence>
<comment type="cofactor">
    <cofactor evidence="1">
        <name>Mg(2+)</name>
        <dbReference type="ChEBI" id="CHEBI:18420"/>
    </cofactor>
</comment>
<evidence type="ECO:0000256" key="1">
    <source>
        <dbReference type="ARBA" id="ARBA00001946"/>
    </source>
</evidence>
<dbReference type="SUPFAM" id="SSF54826">
    <property type="entry name" value="Enolase N-terminal domain-like"/>
    <property type="match status" value="1"/>
</dbReference>
<dbReference type="Pfam" id="PF02746">
    <property type="entry name" value="MR_MLE_N"/>
    <property type="match status" value="1"/>
</dbReference>
<dbReference type="Gene3D" id="3.30.390.10">
    <property type="entry name" value="Enolase-like, N-terminal domain"/>
    <property type="match status" value="1"/>
</dbReference>
<sequence length="389" mass="42550">MKIRDISTHILRVPLGEKRFYSSQCAFPERNSFLVRIETDDGIVGWGEGGQYGPPEPVAACVNAVLAPLLIGQDAGEPVKVWETLYAHTRDFGQKGSYIEAISAIDVALWDILGKSLGVPVHLLLGGAFRESVAAYATGGYYTGQDYLDHGANLETLAREAVSYRDAGFKMMKIKIGLLSVEEDIERVAAMKEAVGADMRILVDTNHAYNVATAIRIGRQLERYDIGWIEEPVTPEDHAGYRLVRQALTIPIAGGECEYTRYGFKNFIASGCIDIAQPDISVCGGLSEFVKIQALASSFGVWVIPHVWGSGVAIATALHAIATIPPFPHTANPIPLQNEPVIEFDRSPNPLRDELLRTKIALVESRLPVPQGPGLGIEIDEQVLQKYRQ</sequence>
<organism evidence="5 6">
    <name type="scientific">candidate division KSB3 bacterium</name>
    <dbReference type="NCBI Taxonomy" id="2044937"/>
    <lineage>
        <taxon>Bacteria</taxon>
        <taxon>candidate division KSB3</taxon>
    </lineage>
</organism>
<evidence type="ECO:0000256" key="2">
    <source>
        <dbReference type="ARBA" id="ARBA00022723"/>
    </source>
</evidence>
<evidence type="ECO:0000313" key="5">
    <source>
        <dbReference type="EMBL" id="MBD3327434.1"/>
    </source>
</evidence>
<dbReference type="GO" id="GO:0016052">
    <property type="term" value="P:carbohydrate catabolic process"/>
    <property type="evidence" value="ECO:0007669"/>
    <property type="project" value="TreeGrafter"/>
</dbReference>
<dbReference type="GO" id="GO:0009063">
    <property type="term" value="P:amino acid catabolic process"/>
    <property type="evidence" value="ECO:0007669"/>
    <property type="project" value="InterPro"/>
</dbReference>
<evidence type="ECO:0000256" key="3">
    <source>
        <dbReference type="ARBA" id="ARBA00022842"/>
    </source>
</evidence>
<keyword evidence="3" id="KW-0460">Magnesium</keyword>
<dbReference type="InterPro" id="IPR013342">
    <property type="entry name" value="Mandelate_racemase_C"/>
</dbReference>
<evidence type="ECO:0000259" key="4">
    <source>
        <dbReference type="SMART" id="SM00922"/>
    </source>
</evidence>
<dbReference type="InterPro" id="IPR036849">
    <property type="entry name" value="Enolase-like_C_sf"/>
</dbReference>
<reference evidence="5" key="1">
    <citation type="submission" date="2019-11" db="EMBL/GenBank/DDBJ databases">
        <title>Microbial mats filling the niche in hypersaline microbial mats.</title>
        <authorList>
            <person name="Wong H.L."/>
            <person name="Macleod F.I."/>
            <person name="White R.A. III"/>
            <person name="Burns B.P."/>
        </authorList>
    </citation>
    <scope>NUCLEOTIDE SEQUENCE</scope>
    <source>
        <strain evidence="5">Rbin_158</strain>
    </source>
</reference>
<feature type="domain" description="Mandelate racemase/muconate lactonizing enzyme C-terminal" evidence="4">
    <location>
        <begin position="154"/>
        <end position="251"/>
    </location>
</feature>
<dbReference type="SUPFAM" id="SSF51604">
    <property type="entry name" value="Enolase C-terminal domain-like"/>
    <property type="match status" value="1"/>
</dbReference>
<gene>
    <name evidence="5" type="ORF">GF339_22805</name>
</gene>